<dbReference type="GO" id="GO:0008483">
    <property type="term" value="F:transaminase activity"/>
    <property type="evidence" value="ECO:0007669"/>
    <property type="project" value="UniProtKB-KW"/>
</dbReference>
<evidence type="ECO:0000256" key="2">
    <source>
        <dbReference type="ARBA" id="ARBA00007441"/>
    </source>
</evidence>
<dbReference type="CDD" id="cd00609">
    <property type="entry name" value="AAT_like"/>
    <property type="match status" value="1"/>
</dbReference>
<dbReference type="Proteomes" id="UP001596161">
    <property type="component" value="Unassembled WGS sequence"/>
</dbReference>
<dbReference type="InterPro" id="IPR015421">
    <property type="entry name" value="PyrdxlP-dep_Trfase_major"/>
</dbReference>
<keyword evidence="5" id="KW-0663">Pyridoxal phosphate</keyword>
<gene>
    <name evidence="8" type="ORF">ACFPIB_06950</name>
</gene>
<dbReference type="PANTHER" id="PTHR46383:SF1">
    <property type="entry name" value="ASPARTATE AMINOTRANSFERASE"/>
    <property type="match status" value="1"/>
</dbReference>
<proteinExistence type="inferred from homology"/>
<accession>A0ABW0E7L5</accession>
<dbReference type="InterPro" id="IPR015422">
    <property type="entry name" value="PyrdxlP-dep_Trfase_small"/>
</dbReference>
<evidence type="ECO:0000256" key="6">
    <source>
        <dbReference type="RuleBase" id="RU000481"/>
    </source>
</evidence>
<dbReference type="InterPro" id="IPR004838">
    <property type="entry name" value="NHTrfase_class1_PyrdxlP-BS"/>
</dbReference>
<dbReference type="PROSITE" id="PS00105">
    <property type="entry name" value="AA_TRANSFER_CLASS_1"/>
    <property type="match status" value="1"/>
</dbReference>
<dbReference type="Gene3D" id="3.90.1150.10">
    <property type="entry name" value="Aspartate Aminotransferase, domain 1"/>
    <property type="match status" value="1"/>
</dbReference>
<dbReference type="InterPro" id="IPR004839">
    <property type="entry name" value="Aminotransferase_I/II_large"/>
</dbReference>
<comment type="similarity">
    <text evidence="2 6">Belongs to the class-I pyridoxal-phosphate-dependent aminotransferase family.</text>
</comment>
<evidence type="ECO:0000256" key="4">
    <source>
        <dbReference type="ARBA" id="ARBA00022679"/>
    </source>
</evidence>
<keyword evidence="9" id="KW-1185">Reference proteome</keyword>
<protein>
    <recommendedName>
        <fullName evidence="6">Aminotransferase</fullName>
        <ecNumber evidence="6">2.6.1.-</ecNumber>
    </recommendedName>
</protein>
<sequence length="368" mass="41845">MKNLDLSSGAAHFLSPRAAVENTIAALQKNETFYGEIAGLPALREAVAKRYETDYQAIISPEHVLITAGTKHALFTLFSVVLQPGDEVILPAPTWFGFTELFKLLHVKVILLETVPEENYAITPEKLEGLITEKTKLFIYSNPGNPTGRIYTKPEIESWLNMLETYPQVKILSDEIYDLIVYDQHKITSLKQFPDPQQKHMLVNGFSKNFGMSGWRIGYIIAPEEILKKCVHFQQTTISGVNPFIQEGGVATLESLPEFLPERIEALQKNRKLLCNWLDKQPEISYTKPDAAYYIFADLNKLLQTEKLRQKGLTTSAKFCQFMQDELKILMQPGEKFNAPGFVRITFAVPENDLLETLQRLSVFLEQQ</sequence>
<dbReference type="Pfam" id="PF00155">
    <property type="entry name" value="Aminotran_1_2"/>
    <property type="match status" value="1"/>
</dbReference>
<comment type="cofactor">
    <cofactor evidence="1 6">
        <name>pyridoxal 5'-phosphate</name>
        <dbReference type="ChEBI" id="CHEBI:597326"/>
    </cofactor>
</comment>
<dbReference type="InterPro" id="IPR015424">
    <property type="entry name" value="PyrdxlP-dep_Trfase"/>
</dbReference>
<evidence type="ECO:0000313" key="9">
    <source>
        <dbReference type="Proteomes" id="UP001596161"/>
    </source>
</evidence>
<evidence type="ECO:0000256" key="1">
    <source>
        <dbReference type="ARBA" id="ARBA00001933"/>
    </source>
</evidence>
<dbReference type="EC" id="2.6.1.-" evidence="6"/>
<comment type="caution">
    <text evidence="8">The sequence shown here is derived from an EMBL/GenBank/DDBJ whole genome shotgun (WGS) entry which is preliminary data.</text>
</comment>
<reference evidence="9" key="1">
    <citation type="journal article" date="2019" name="Int. J. Syst. Evol. Microbiol.">
        <title>The Global Catalogue of Microorganisms (GCM) 10K type strain sequencing project: providing services to taxonomists for standard genome sequencing and annotation.</title>
        <authorList>
            <consortium name="The Broad Institute Genomics Platform"/>
            <consortium name="The Broad Institute Genome Sequencing Center for Infectious Disease"/>
            <person name="Wu L."/>
            <person name="Ma J."/>
        </authorList>
    </citation>
    <scope>NUCLEOTIDE SEQUENCE [LARGE SCALE GENOMIC DNA]</scope>
    <source>
        <strain evidence="9">KACC 12602</strain>
    </source>
</reference>
<keyword evidence="4 6" id="KW-0808">Transferase</keyword>
<evidence type="ECO:0000256" key="3">
    <source>
        <dbReference type="ARBA" id="ARBA00022576"/>
    </source>
</evidence>
<name>A0ABW0E7L5_9BACT</name>
<dbReference type="Gene3D" id="3.40.640.10">
    <property type="entry name" value="Type I PLP-dependent aspartate aminotransferase-like (Major domain)"/>
    <property type="match status" value="1"/>
</dbReference>
<organism evidence="8 9">
    <name type="scientific">Adhaeribacter terreus</name>
    <dbReference type="NCBI Taxonomy" id="529703"/>
    <lineage>
        <taxon>Bacteria</taxon>
        <taxon>Pseudomonadati</taxon>
        <taxon>Bacteroidota</taxon>
        <taxon>Cytophagia</taxon>
        <taxon>Cytophagales</taxon>
        <taxon>Hymenobacteraceae</taxon>
        <taxon>Adhaeribacter</taxon>
    </lineage>
</organism>
<keyword evidence="3 6" id="KW-0032">Aminotransferase</keyword>
<dbReference type="InterPro" id="IPR050596">
    <property type="entry name" value="AspAT/PAT-like"/>
</dbReference>
<dbReference type="SUPFAM" id="SSF53383">
    <property type="entry name" value="PLP-dependent transferases"/>
    <property type="match status" value="1"/>
</dbReference>
<dbReference type="RefSeq" id="WP_378016709.1">
    <property type="nucleotide sequence ID" value="NZ_JBHSKT010000003.1"/>
</dbReference>
<dbReference type="PANTHER" id="PTHR46383">
    <property type="entry name" value="ASPARTATE AMINOTRANSFERASE"/>
    <property type="match status" value="1"/>
</dbReference>
<evidence type="ECO:0000256" key="5">
    <source>
        <dbReference type="ARBA" id="ARBA00022898"/>
    </source>
</evidence>
<dbReference type="EMBL" id="JBHSKT010000003">
    <property type="protein sequence ID" value="MFC5270338.1"/>
    <property type="molecule type" value="Genomic_DNA"/>
</dbReference>
<feature type="domain" description="Aminotransferase class I/classII large" evidence="7">
    <location>
        <begin position="4"/>
        <end position="361"/>
    </location>
</feature>
<evidence type="ECO:0000259" key="7">
    <source>
        <dbReference type="Pfam" id="PF00155"/>
    </source>
</evidence>
<evidence type="ECO:0000313" key="8">
    <source>
        <dbReference type="EMBL" id="MFC5270338.1"/>
    </source>
</evidence>